<comment type="caution">
    <text evidence="1">The sequence shown here is derived from an EMBL/GenBank/DDBJ whole genome shotgun (WGS) entry which is preliminary data.</text>
</comment>
<dbReference type="OrthoDB" id="9811399at2"/>
<reference evidence="1 2" key="1">
    <citation type="journal article" date="2016" name="BMC Genomics">
        <title>Combined genomic and structural analyses of a cultured magnetotactic bacterium reveals its niche adaptation to a dynamic environment.</title>
        <authorList>
            <person name="Araujo A.C."/>
            <person name="Morillo V."/>
            <person name="Cypriano J."/>
            <person name="Teixeira L.C."/>
            <person name="Leao P."/>
            <person name="Lyra S."/>
            <person name="Almeida L.G."/>
            <person name="Bazylinski D.A."/>
            <person name="Vasconcellos A.T."/>
            <person name="Abreu F."/>
            <person name="Lins U."/>
        </authorList>
    </citation>
    <scope>NUCLEOTIDE SEQUENCE [LARGE SCALE GENOMIC DNA]</scope>
    <source>
        <strain evidence="1 2">IT-1</strain>
    </source>
</reference>
<evidence type="ECO:0000313" key="1">
    <source>
        <dbReference type="EMBL" id="OSM00442.1"/>
    </source>
</evidence>
<dbReference type="Proteomes" id="UP000194003">
    <property type="component" value="Unassembled WGS sequence"/>
</dbReference>
<sequence length="196" mass="21659">MSNPSIATLIITRQEFSPTLLEQVAARLPAPWEFNLFFVHSGACLATEELTVIPRQRDRIVCSFSHQHFKAPTPTEETEPGSLYDLSGMIVESQLTLSLPALHWPDESAMRQASDQVAIVIPRPTPKERNKQALRAAAALASKGLTVTVYQPTEQLPGSANVAEAFRETLLDMNGRLLTAPPTPQELNQYGIVLEW</sequence>
<protein>
    <submittedName>
        <fullName evidence="1">Uncharacterized protein</fullName>
    </submittedName>
</protein>
<dbReference type="EMBL" id="LVJN01000021">
    <property type="protein sequence ID" value="OSM00442.1"/>
    <property type="molecule type" value="Genomic_DNA"/>
</dbReference>
<dbReference type="RefSeq" id="WP_085447136.1">
    <property type="nucleotide sequence ID" value="NZ_LVJN01000021.1"/>
</dbReference>
<keyword evidence="2" id="KW-1185">Reference proteome</keyword>
<name>A0A1Y2K2M2_9PROT</name>
<evidence type="ECO:0000313" key="2">
    <source>
        <dbReference type="Proteomes" id="UP000194003"/>
    </source>
</evidence>
<dbReference type="AlphaFoldDB" id="A0A1Y2K2M2"/>
<organism evidence="1 2">
    <name type="scientific">Magnetofaba australis IT-1</name>
    <dbReference type="NCBI Taxonomy" id="1434232"/>
    <lineage>
        <taxon>Bacteria</taxon>
        <taxon>Pseudomonadati</taxon>
        <taxon>Pseudomonadota</taxon>
        <taxon>Magnetococcia</taxon>
        <taxon>Magnetococcales</taxon>
        <taxon>Magnetococcaceae</taxon>
        <taxon>Magnetofaba</taxon>
    </lineage>
</organism>
<accession>A0A1Y2K2M2</accession>
<proteinExistence type="predicted"/>
<gene>
    <name evidence="1" type="ORF">MAIT1_00962</name>
</gene>